<evidence type="ECO:0000259" key="1">
    <source>
        <dbReference type="SMART" id="SM00842"/>
    </source>
</evidence>
<dbReference type="SMART" id="SM00842">
    <property type="entry name" value="FtsA"/>
    <property type="match status" value="1"/>
</dbReference>
<comment type="caution">
    <text evidence="2">The sequence shown here is derived from an EMBL/GenBank/DDBJ whole genome shotgun (WGS) entry which is preliminary data.</text>
</comment>
<proteinExistence type="predicted"/>
<dbReference type="Gene3D" id="3.30.420.40">
    <property type="match status" value="2"/>
</dbReference>
<dbReference type="Gene3D" id="3.30.1490.300">
    <property type="match status" value="1"/>
</dbReference>
<reference evidence="2 3" key="1">
    <citation type="submission" date="2019-03" db="EMBL/GenBank/DDBJ databases">
        <title>Genomic Encyclopedia of Type Strains, Phase IV (KMG-IV): sequencing the most valuable type-strain genomes for metagenomic binning, comparative biology and taxonomic classification.</title>
        <authorList>
            <person name="Goeker M."/>
        </authorList>
    </citation>
    <scope>NUCLEOTIDE SEQUENCE [LARGE SCALE GENOMIC DNA]</scope>
    <source>
        <strain evidence="2 3">DSM 13587</strain>
    </source>
</reference>
<name>A0A4R3MZ85_9GAMM</name>
<dbReference type="InterPro" id="IPR050696">
    <property type="entry name" value="FtsA/MreB"/>
</dbReference>
<dbReference type="NCBIfam" id="TIGR01175">
    <property type="entry name" value="pilM"/>
    <property type="match status" value="1"/>
</dbReference>
<evidence type="ECO:0000313" key="2">
    <source>
        <dbReference type="EMBL" id="TCT22020.1"/>
    </source>
</evidence>
<organism evidence="2 3">
    <name type="scientific">Thiobaca trueperi</name>
    <dbReference type="NCBI Taxonomy" id="127458"/>
    <lineage>
        <taxon>Bacteria</taxon>
        <taxon>Pseudomonadati</taxon>
        <taxon>Pseudomonadota</taxon>
        <taxon>Gammaproteobacteria</taxon>
        <taxon>Chromatiales</taxon>
        <taxon>Chromatiaceae</taxon>
        <taxon>Thiobaca</taxon>
    </lineage>
</organism>
<gene>
    <name evidence="2" type="ORF">EDC35_103118</name>
</gene>
<dbReference type="Pfam" id="PF11104">
    <property type="entry name" value="PilM_2"/>
    <property type="match status" value="1"/>
</dbReference>
<dbReference type="InterPro" id="IPR043129">
    <property type="entry name" value="ATPase_NBD"/>
</dbReference>
<sequence length="357" mass="38736">MFALSRKSTPLLGIDISSTAIKLIELSRTSGAAANLFRVEHFAVEPLPLNAVAEKKIADPEAVGQCIRKALIQSGARTRRAAVAVAGSAVITKVIAMSGALSDADMENQIQLEADQYIPYPLEEVNLDFDVIGPSPNAPEMVDVLLAASRRENVDDRVAALEIAGLTPIVVDVEAYAMENACSLLLRSRLDEQGEQMVAAVDVGAATTTLYIFKKGQIIYTREQNFGGQQLREEVQRRYGLSREEATRKILDGDVADTYEADVLNPFKEALAQQIGRALQFFYSGTTFNRVDQILLAGGPAGIRKINVLVEERLKLPTLVANPFSQMSLSPGIKSQELMREAPGMMVAVGLALRGFD</sequence>
<dbReference type="OrthoDB" id="9773403at2"/>
<dbReference type="AlphaFoldDB" id="A0A4R3MZ85"/>
<dbReference type="Proteomes" id="UP000295717">
    <property type="component" value="Unassembled WGS sequence"/>
</dbReference>
<dbReference type="RefSeq" id="WP_132976431.1">
    <property type="nucleotide sequence ID" value="NZ_SMAO01000003.1"/>
</dbReference>
<accession>A0A4R3MZ85</accession>
<dbReference type="SUPFAM" id="SSF53067">
    <property type="entry name" value="Actin-like ATPase domain"/>
    <property type="match status" value="2"/>
</dbReference>
<dbReference type="GO" id="GO:0051301">
    <property type="term" value="P:cell division"/>
    <property type="evidence" value="ECO:0007669"/>
    <property type="project" value="InterPro"/>
</dbReference>
<dbReference type="PANTHER" id="PTHR32432">
    <property type="entry name" value="CELL DIVISION PROTEIN FTSA-RELATED"/>
    <property type="match status" value="1"/>
</dbReference>
<keyword evidence="3" id="KW-1185">Reference proteome</keyword>
<protein>
    <submittedName>
        <fullName evidence="2">Type IV pilus assembly protein PilM</fullName>
    </submittedName>
</protein>
<dbReference type="PIRSF" id="PIRSF019169">
    <property type="entry name" value="PilM"/>
    <property type="match status" value="1"/>
</dbReference>
<feature type="domain" description="SHS2" evidence="1">
    <location>
        <begin position="11"/>
        <end position="182"/>
    </location>
</feature>
<dbReference type="InterPro" id="IPR003494">
    <property type="entry name" value="SHS2_FtsA"/>
</dbReference>
<dbReference type="CDD" id="cd24049">
    <property type="entry name" value="ASKHA_NBD_PilM"/>
    <property type="match status" value="1"/>
</dbReference>
<dbReference type="EMBL" id="SMAO01000003">
    <property type="protein sequence ID" value="TCT22020.1"/>
    <property type="molecule type" value="Genomic_DNA"/>
</dbReference>
<dbReference type="PANTHER" id="PTHR32432:SF3">
    <property type="entry name" value="ETHANOLAMINE UTILIZATION PROTEIN EUTJ"/>
    <property type="match status" value="1"/>
</dbReference>
<evidence type="ECO:0000313" key="3">
    <source>
        <dbReference type="Proteomes" id="UP000295717"/>
    </source>
</evidence>
<dbReference type="InterPro" id="IPR005883">
    <property type="entry name" value="PilM"/>
</dbReference>